<dbReference type="EMBL" id="FNBW01000007">
    <property type="protein sequence ID" value="SDF86352.1"/>
    <property type="molecule type" value="Genomic_DNA"/>
</dbReference>
<evidence type="ECO:0000256" key="2">
    <source>
        <dbReference type="ARBA" id="ARBA00011901"/>
    </source>
</evidence>
<gene>
    <name evidence="6" type="ORF">SAMN05660686_02597</name>
</gene>
<dbReference type="GO" id="GO:0009254">
    <property type="term" value="P:peptidoglycan turnover"/>
    <property type="evidence" value="ECO:0007669"/>
    <property type="project" value="TreeGrafter"/>
</dbReference>
<evidence type="ECO:0000313" key="6">
    <source>
        <dbReference type="EMBL" id="SDF86352.1"/>
    </source>
</evidence>
<proteinExistence type="predicted"/>
<feature type="domain" description="N-acetylmuramoyl-L-alanine amidase" evidence="5">
    <location>
        <begin position="4"/>
        <end position="141"/>
    </location>
</feature>
<keyword evidence="4" id="KW-0961">Cell wall biogenesis/degradation</keyword>
<name>A0A8G2BIB2_9PROT</name>
<keyword evidence="7" id="KW-1185">Reference proteome</keyword>
<comment type="caution">
    <text evidence="6">The sequence shown here is derived from an EMBL/GenBank/DDBJ whole genome shotgun (WGS) entry which is preliminary data.</text>
</comment>
<dbReference type="InterPro" id="IPR051206">
    <property type="entry name" value="NAMLAA_amidase_2"/>
</dbReference>
<dbReference type="InterPro" id="IPR036505">
    <property type="entry name" value="Amidase/PGRP_sf"/>
</dbReference>
<comment type="catalytic activity">
    <reaction evidence="1">
        <text>Hydrolyzes the link between N-acetylmuramoyl residues and L-amino acid residues in certain cell-wall glycopeptides.</text>
        <dbReference type="EC" id="3.5.1.28"/>
    </reaction>
</comment>
<organism evidence="6 7">
    <name type="scientific">Thalassobaculum litoreum DSM 18839</name>
    <dbReference type="NCBI Taxonomy" id="1123362"/>
    <lineage>
        <taxon>Bacteria</taxon>
        <taxon>Pseudomonadati</taxon>
        <taxon>Pseudomonadota</taxon>
        <taxon>Alphaproteobacteria</taxon>
        <taxon>Rhodospirillales</taxon>
        <taxon>Thalassobaculaceae</taxon>
        <taxon>Thalassobaculum</taxon>
    </lineage>
</organism>
<dbReference type="PANTHER" id="PTHR30417">
    <property type="entry name" value="N-ACETYLMURAMOYL-L-ALANINE AMIDASE AMID"/>
    <property type="match status" value="1"/>
</dbReference>
<evidence type="ECO:0000256" key="3">
    <source>
        <dbReference type="ARBA" id="ARBA00022801"/>
    </source>
</evidence>
<dbReference type="EC" id="3.5.1.28" evidence="2"/>
<dbReference type="GO" id="GO:0071555">
    <property type="term" value="P:cell wall organization"/>
    <property type="evidence" value="ECO:0007669"/>
    <property type="project" value="UniProtKB-KW"/>
</dbReference>
<dbReference type="GO" id="GO:0008745">
    <property type="term" value="F:N-acetylmuramoyl-L-alanine amidase activity"/>
    <property type="evidence" value="ECO:0007669"/>
    <property type="project" value="UniProtKB-EC"/>
</dbReference>
<evidence type="ECO:0000313" key="7">
    <source>
        <dbReference type="Proteomes" id="UP000198615"/>
    </source>
</evidence>
<dbReference type="SUPFAM" id="SSF55846">
    <property type="entry name" value="N-acetylmuramoyl-L-alanine amidase-like"/>
    <property type="match status" value="1"/>
</dbReference>
<dbReference type="GO" id="GO:0019867">
    <property type="term" value="C:outer membrane"/>
    <property type="evidence" value="ECO:0007669"/>
    <property type="project" value="TreeGrafter"/>
</dbReference>
<reference evidence="6 7" key="1">
    <citation type="submission" date="2016-10" db="EMBL/GenBank/DDBJ databases">
        <authorList>
            <person name="Varghese N."/>
            <person name="Submissions S."/>
        </authorList>
    </citation>
    <scope>NUCLEOTIDE SEQUENCE [LARGE SCALE GENOMIC DNA]</scope>
    <source>
        <strain evidence="6 7">DSM 18839</strain>
    </source>
</reference>
<sequence length="235" mass="26029">MIERPSPNHGERRGPVDMLLLHYTDMVRAEDAVALLCDPAAQVSAHYVAGEDGRVWRLVDEDRRAWHAGVAWWTGETDINSRSIGIEISNPGHSHGYRRFPEAQMLAVMALCRDIIARHRIPAHRVLGHSDVAPGRKIDPGHLFDWRGLARGGIGLFPDRLVPAVMAEADAVAALTRIGYRTGAATFDDPVSRMALNGFRRHWEPLALGQPYDPRGAAMLQQLAEMCPPPEKPFA</sequence>
<dbReference type="GO" id="GO:0009253">
    <property type="term" value="P:peptidoglycan catabolic process"/>
    <property type="evidence" value="ECO:0007669"/>
    <property type="project" value="InterPro"/>
</dbReference>
<keyword evidence="3" id="KW-0378">Hydrolase</keyword>
<protein>
    <recommendedName>
        <fullName evidence="2">N-acetylmuramoyl-L-alanine amidase</fullName>
        <ecNumber evidence="2">3.5.1.28</ecNumber>
    </recommendedName>
</protein>
<evidence type="ECO:0000259" key="5">
    <source>
        <dbReference type="SMART" id="SM00644"/>
    </source>
</evidence>
<dbReference type="OrthoDB" id="9794842at2"/>
<evidence type="ECO:0000256" key="1">
    <source>
        <dbReference type="ARBA" id="ARBA00001561"/>
    </source>
</evidence>
<dbReference type="SMART" id="SM00644">
    <property type="entry name" value="Ami_2"/>
    <property type="match status" value="1"/>
</dbReference>
<evidence type="ECO:0000256" key="4">
    <source>
        <dbReference type="ARBA" id="ARBA00023316"/>
    </source>
</evidence>
<dbReference type="CDD" id="cd06583">
    <property type="entry name" value="PGRP"/>
    <property type="match status" value="1"/>
</dbReference>
<dbReference type="RefSeq" id="WP_093150862.1">
    <property type="nucleotide sequence ID" value="NZ_FNBW01000007.1"/>
</dbReference>
<dbReference type="AlphaFoldDB" id="A0A8G2BIB2"/>
<dbReference type="Proteomes" id="UP000198615">
    <property type="component" value="Unassembled WGS sequence"/>
</dbReference>
<dbReference type="Gene3D" id="3.40.80.10">
    <property type="entry name" value="Peptidoglycan recognition protein-like"/>
    <property type="match status" value="1"/>
</dbReference>
<dbReference type="PANTHER" id="PTHR30417:SF1">
    <property type="entry name" value="N-ACETYLMURAMOYL-L-ALANINE AMIDASE AMID"/>
    <property type="match status" value="1"/>
</dbReference>
<dbReference type="Pfam" id="PF01510">
    <property type="entry name" value="Amidase_2"/>
    <property type="match status" value="1"/>
</dbReference>
<dbReference type="InterPro" id="IPR002502">
    <property type="entry name" value="Amidase_domain"/>
</dbReference>
<accession>A0A8G2BIB2</accession>